<dbReference type="GO" id="GO:0004190">
    <property type="term" value="F:aspartic-type endopeptidase activity"/>
    <property type="evidence" value="ECO:0007669"/>
    <property type="project" value="UniProtKB-KW"/>
</dbReference>
<evidence type="ECO:0000256" key="5">
    <source>
        <dbReference type="ARBA" id="ARBA00022692"/>
    </source>
</evidence>
<dbReference type="NCBIfam" id="NF008224">
    <property type="entry name" value="PRK10993.1-4"/>
    <property type="match status" value="1"/>
</dbReference>
<gene>
    <name evidence="13" type="ORF">GGB84_001477</name>
</gene>
<reference evidence="13" key="2">
    <citation type="submission" date="2020-02" db="EMBL/GenBank/DDBJ databases">
        <authorList>
            <consortium name="NCBI Pathogen Detection Project"/>
        </authorList>
    </citation>
    <scope>NUCLEOTIDE SEQUENCE</scope>
    <source>
        <strain evidence="13">1839</strain>
    </source>
</reference>
<accession>A0A765T355</accession>
<dbReference type="EMBL" id="DAAYTU010000007">
    <property type="protein sequence ID" value="HAG5769855.1"/>
    <property type="molecule type" value="Genomic_DNA"/>
</dbReference>
<feature type="active site" evidence="11">
    <location>
        <position position="105"/>
    </location>
</feature>
<dbReference type="InterPro" id="IPR000036">
    <property type="entry name" value="Peptidase_A26_omptin"/>
</dbReference>
<dbReference type="InterPro" id="IPR020080">
    <property type="entry name" value="OM_adhesin/peptidase_omptin"/>
</dbReference>
<comment type="caution">
    <text evidence="13">The sequence shown here is derived from an EMBL/GenBank/DDBJ whole genome shotgun (WGS) entry which is preliminary data.</text>
</comment>
<feature type="active site" evidence="11">
    <location>
        <position position="231"/>
    </location>
</feature>
<dbReference type="NCBIfam" id="NF008222">
    <property type="entry name" value="PRK10993.1-1"/>
    <property type="match status" value="1"/>
</dbReference>
<evidence type="ECO:0000256" key="10">
    <source>
        <dbReference type="ARBA" id="ARBA00023237"/>
    </source>
</evidence>
<evidence type="ECO:0000256" key="3">
    <source>
        <dbReference type="ARBA" id="ARBA00022452"/>
    </source>
</evidence>
<dbReference type="InterPro" id="IPR053724">
    <property type="entry name" value="OMP_A26_sf"/>
</dbReference>
<keyword evidence="7" id="KW-0064">Aspartyl protease</keyword>
<feature type="active site" evidence="11">
    <location>
        <position position="103"/>
    </location>
</feature>
<dbReference type="PROSITE" id="PS00834">
    <property type="entry name" value="OMPTIN_1"/>
    <property type="match status" value="1"/>
</dbReference>
<sequence length="318" mass="35908">MRLKILAVTLSASVVFSTQASEHGLSFTPEKISANISFGTLSGQTKERVYLSEEGGRKASQLNWKYNNAAIIKGGLNWDLLPRVSVGASGWTTLAHRGSNMVDRDWLDASKPSTWTDESKHPDTRLNFANEFDLNIKGWLLNQPGYRVGVMVGYQESRYSFTAKGGSYIYSSEEGGGRDEIGSFPDGERAIGYKQRFKMPYIGLTGSYRYDDFEFAGEFKYSCWVKASDNDEHYNPEKRITYRSNVNRQNSYSVSLNTGYYITPEAKLYVEGIWSRITNKKGDTSLYARDLNISEHSKNGAGIENYNFMTTAGLKYYF</sequence>
<evidence type="ECO:0000256" key="4">
    <source>
        <dbReference type="ARBA" id="ARBA00022670"/>
    </source>
</evidence>
<name>A0A765T355_ECOLX</name>
<evidence type="ECO:0000256" key="7">
    <source>
        <dbReference type="ARBA" id="ARBA00022750"/>
    </source>
</evidence>
<comment type="similarity">
    <text evidence="2">Belongs to the peptidase A26 family.</text>
</comment>
<dbReference type="AlphaFoldDB" id="A0A765T355"/>
<keyword evidence="4 13" id="KW-0645">Protease</keyword>
<keyword evidence="10" id="KW-0998">Cell outer membrane</keyword>
<keyword evidence="5" id="KW-0812">Transmembrane</keyword>
<evidence type="ECO:0000256" key="2">
    <source>
        <dbReference type="ARBA" id="ARBA00006923"/>
    </source>
</evidence>
<evidence type="ECO:0000256" key="6">
    <source>
        <dbReference type="ARBA" id="ARBA00022729"/>
    </source>
</evidence>
<dbReference type="GO" id="GO:0006508">
    <property type="term" value="P:proteolysis"/>
    <property type="evidence" value="ECO:0007669"/>
    <property type="project" value="UniProtKB-KW"/>
</dbReference>
<evidence type="ECO:0000256" key="12">
    <source>
        <dbReference type="SAM" id="SignalP"/>
    </source>
</evidence>
<proteinExistence type="inferred from homology"/>
<dbReference type="Gene3D" id="2.40.128.90">
    <property type="entry name" value="OMPT-like"/>
    <property type="match status" value="1"/>
</dbReference>
<feature type="signal peptide" evidence="12">
    <location>
        <begin position="1"/>
        <end position="20"/>
    </location>
</feature>
<feature type="active site" evidence="11">
    <location>
        <position position="233"/>
    </location>
</feature>
<dbReference type="SUPFAM" id="SSF69917">
    <property type="entry name" value="OMPT-like"/>
    <property type="match status" value="1"/>
</dbReference>
<comment type="subcellular location">
    <subcellularLocation>
        <location evidence="1">Cell outer membrane</location>
        <topology evidence="1">Multi-pass membrane protein</topology>
    </subcellularLocation>
</comment>
<dbReference type="PRINTS" id="PR00482">
    <property type="entry name" value="OMPTIN"/>
</dbReference>
<evidence type="ECO:0000256" key="8">
    <source>
        <dbReference type="ARBA" id="ARBA00022801"/>
    </source>
</evidence>
<evidence type="ECO:0000256" key="11">
    <source>
        <dbReference type="PIRSR" id="PIRSR001522-1"/>
    </source>
</evidence>
<protein>
    <submittedName>
        <fullName evidence="13">Omptin family outer membrane protease</fullName>
    </submittedName>
</protein>
<evidence type="ECO:0000313" key="13">
    <source>
        <dbReference type="EMBL" id="HAG5769855.1"/>
    </source>
</evidence>
<evidence type="ECO:0000256" key="9">
    <source>
        <dbReference type="ARBA" id="ARBA00023136"/>
    </source>
</evidence>
<keyword evidence="9" id="KW-0472">Membrane</keyword>
<keyword evidence="8" id="KW-0378">Hydrolase</keyword>
<dbReference type="InterPro" id="IPR020079">
    <property type="entry name" value="Peptidase_A26_CS"/>
</dbReference>
<reference evidence="13" key="1">
    <citation type="journal article" date="2018" name="Genome Biol.">
        <title>SKESA: strategic k-mer extension for scrupulous assemblies.</title>
        <authorList>
            <person name="Souvorov A."/>
            <person name="Agarwala R."/>
            <person name="Lipman D.J."/>
        </authorList>
    </citation>
    <scope>NUCLEOTIDE SEQUENCE [LARGE SCALE GENOMIC DNA]</scope>
    <source>
        <strain evidence="13">1839</strain>
    </source>
</reference>
<evidence type="ECO:0000256" key="1">
    <source>
        <dbReference type="ARBA" id="ARBA00004571"/>
    </source>
</evidence>
<dbReference type="GO" id="GO:0009279">
    <property type="term" value="C:cell outer membrane"/>
    <property type="evidence" value="ECO:0007669"/>
    <property type="project" value="UniProtKB-SubCell"/>
</dbReference>
<feature type="chain" id="PRO_5027722271" evidence="12">
    <location>
        <begin position="21"/>
        <end position="318"/>
    </location>
</feature>
<dbReference type="Pfam" id="PF01278">
    <property type="entry name" value="Omptin"/>
    <property type="match status" value="1"/>
</dbReference>
<keyword evidence="3" id="KW-1134">Transmembrane beta strand</keyword>
<organism evidence="13">
    <name type="scientific">Escherichia coli</name>
    <dbReference type="NCBI Taxonomy" id="562"/>
    <lineage>
        <taxon>Bacteria</taxon>
        <taxon>Pseudomonadati</taxon>
        <taxon>Pseudomonadota</taxon>
        <taxon>Gammaproteobacteria</taxon>
        <taxon>Enterobacterales</taxon>
        <taxon>Enterobacteriaceae</taxon>
        <taxon>Escherichia</taxon>
    </lineage>
</organism>
<dbReference type="PIRSF" id="PIRSF001522">
    <property type="entry name" value="Peptidase_A26"/>
    <property type="match status" value="1"/>
</dbReference>
<keyword evidence="6 12" id="KW-0732">Signal</keyword>